<reference evidence="1 2" key="1">
    <citation type="submission" date="2018-05" db="EMBL/GenBank/DDBJ databases">
        <title>Animal gut microbial communities from fecal samples from Wisconsin, USA.</title>
        <authorList>
            <person name="Neumann A."/>
        </authorList>
    </citation>
    <scope>NUCLEOTIDE SEQUENCE [LARGE SCALE GENOMIC DNA]</scope>
    <source>
        <strain evidence="1 2">UWS4</strain>
    </source>
</reference>
<accession>A0ABX5LQI9</accession>
<dbReference type="RefSeq" id="WP_146193715.1">
    <property type="nucleotide sequence ID" value="NZ_QGHD01000016.1"/>
</dbReference>
<name>A0ABX5LQI9_9BACT</name>
<proteinExistence type="predicted"/>
<dbReference type="Proteomes" id="UP000245523">
    <property type="component" value="Unassembled WGS sequence"/>
</dbReference>
<organism evidence="1 2">
    <name type="scientific">Hallerella porci</name>
    <dbReference type="NCBI Taxonomy" id="1945871"/>
    <lineage>
        <taxon>Bacteria</taxon>
        <taxon>Pseudomonadati</taxon>
        <taxon>Fibrobacterota</taxon>
        <taxon>Fibrobacteria</taxon>
        <taxon>Fibrobacterales</taxon>
        <taxon>Fibrobacteraceae</taxon>
        <taxon>Hallerella</taxon>
    </lineage>
</organism>
<dbReference type="EMBL" id="QGHD01000016">
    <property type="protein sequence ID" value="PWK96650.1"/>
    <property type="molecule type" value="Genomic_DNA"/>
</dbReference>
<protein>
    <submittedName>
        <fullName evidence="1">Uncharacterized protein</fullName>
    </submittedName>
</protein>
<evidence type="ECO:0000313" key="2">
    <source>
        <dbReference type="Proteomes" id="UP000245523"/>
    </source>
</evidence>
<keyword evidence="2" id="KW-1185">Reference proteome</keyword>
<gene>
    <name evidence="1" type="ORF">B0H50_11634</name>
</gene>
<comment type="caution">
    <text evidence="1">The sequence shown here is derived from an EMBL/GenBank/DDBJ whole genome shotgun (WGS) entry which is preliminary data.</text>
</comment>
<sequence>MLQITTIRLAGISNAAHYLFMDKTAERAKENELICKNCADALNILQKAMSTQSVAPVVKCRFSPNFAN</sequence>
<evidence type="ECO:0000313" key="1">
    <source>
        <dbReference type="EMBL" id="PWK96650.1"/>
    </source>
</evidence>